<accession>A0AAV7XH62</accession>
<comment type="caution">
    <text evidence="1">The sequence shown here is derived from an EMBL/GenBank/DDBJ whole genome shotgun (WGS) entry which is preliminary data.</text>
</comment>
<organism evidence="1 2">
    <name type="scientific">Megalurothrips usitatus</name>
    <name type="common">bean blossom thrips</name>
    <dbReference type="NCBI Taxonomy" id="439358"/>
    <lineage>
        <taxon>Eukaryota</taxon>
        <taxon>Metazoa</taxon>
        <taxon>Ecdysozoa</taxon>
        <taxon>Arthropoda</taxon>
        <taxon>Hexapoda</taxon>
        <taxon>Insecta</taxon>
        <taxon>Pterygota</taxon>
        <taxon>Neoptera</taxon>
        <taxon>Paraneoptera</taxon>
        <taxon>Thysanoptera</taxon>
        <taxon>Terebrantia</taxon>
        <taxon>Thripoidea</taxon>
        <taxon>Thripidae</taxon>
        <taxon>Megalurothrips</taxon>
    </lineage>
</organism>
<protein>
    <submittedName>
        <fullName evidence="1">Uncharacterized protein</fullName>
    </submittedName>
</protein>
<dbReference type="AlphaFoldDB" id="A0AAV7XH62"/>
<gene>
    <name evidence="1" type="ORF">ONE63_001038</name>
</gene>
<sequence>MGQLLSCISVGWPNGEIESVAQLVASNLSILLPPDQYGSGRDVLPPAVRARTAVYQVAQLDDLLEAAAQERASAVVIGEEWLPRLSAYQRPPASLHAFRLPLAYVKTLFASSPGSPLESALRKVLGRLQARATAREKNISSINEFKKH</sequence>
<evidence type="ECO:0000313" key="1">
    <source>
        <dbReference type="EMBL" id="KAJ1523145.1"/>
    </source>
</evidence>
<dbReference type="EMBL" id="JAPTSV010000010">
    <property type="protein sequence ID" value="KAJ1523145.1"/>
    <property type="molecule type" value="Genomic_DNA"/>
</dbReference>
<proteinExistence type="predicted"/>
<reference evidence="1" key="1">
    <citation type="submission" date="2022-12" db="EMBL/GenBank/DDBJ databases">
        <title>Chromosome-level genome assembly of the bean flower thrips Megalurothrips usitatus.</title>
        <authorList>
            <person name="Ma L."/>
            <person name="Liu Q."/>
            <person name="Li H."/>
            <person name="Cai W."/>
        </authorList>
    </citation>
    <scope>NUCLEOTIDE SEQUENCE</scope>
    <source>
        <strain evidence="1">Cailab_2022a</strain>
    </source>
</reference>
<keyword evidence="2" id="KW-1185">Reference proteome</keyword>
<evidence type="ECO:0000313" key="2">
    <source>
        <dbReference type="Proteomes" id="UP001075354"/>
    </source>
</evidence>
<name>A0AAV7XH62_9NEOP</name>
<dbReference type="Proteomes" id="UP001075354">
    <property type="component" value="Chromosome 10"/>
</dbReference>